<dbReference type="PANTHER" id="PTHR47718">
    <property type="entry name" value="OS01G0519700 PROTEIN"/>
    <property type="match status" value="1"/>
</dbReference>
<gene>
    <name evidence="1" type="ORF">LSAT_V11C500245300</name>
</gene>
<sequence length="174" mass="20963">MRFFGPMKPQSTTMLLETLYPMMPHSAFLKAFKKQPTLVLTDQDPALNKYFQCHHIGFCMWHITKKLPNKMNIFYNQNTITSQLATKSAFRKHFRSIIWNSKLEPHEFEMAWQSYLHDFNISNNKWMQEMYWLRRRWVPAFFKDIPMYGLMRTTSLFEGQNWSLQNNTLTGSYL</sequence>
<accession>A0A9R1VB39</accession>
<dbReference type="EMBL" id="NBSK02000005">
    <property type="protein sequence ID" value="KAJ0202828.1"/>
    <property type="molecule type" value="Genomic_DNA"/>
</dbReference>
<protein>
    <recommendedName>
        <fullName evidence="3">Protein FAR1-RELATED SEQUENCE</fullName>
    </recommendedName>
</protein>
<dbReference type="PANTHER" id="PTHR47718:SF12">
    <property type="entry name" value="PROTEIN FAR1-RELATED SEQUENCE"/>
    <property type="match status" value="1"/>
</dbReference>
<evidence type="ECO:0008006" key="3">
    <source>
        <dbReference type="Google" id="ProtNLM"/>
    </source>
</evidence>
<reference evidence="1 2" key="1">
    <citation type="journal article" date="2017" name="Nat. Commun.">
        <title>Genome assembly with in vitro proximity ligation data and whole-genome triplication in lettuce.</title>
        <authorList>
            <person name="Reyes-Chin-Wo S."/>
            <person name="Wang Z."/>
            <person name="Yang X."/>
            <person name="Kozik A."/>
            <person name="Arikit S."/>
            <person name="Song C."/>
            <person name="Xia L."/>
            <person name="Froenicke L."/>
            <person name="Lavelle D.O."/>
            <person name="Truco M.J."/>
            <person name="Xia R."/>
            <person name="Zhu S."/>
            <person name="Xu C."/>
            <person name="Xu H."/>
            <person name="Xu X."/>
            <person name="Cox K."/>
            <person name="Korf I."/>
            <person name="Meyers B.C."/>
            <person name="Michelmore R.W."/>
        </authorList>
    </citation>
    <scope>NUCLEOTIDE SEQUENCE [LARGE SCALE GENOMIC DNA]</scope>
    <source>
        <strain evidence="2">cv. Salinas</strain>
        <tissue evidence="1">Seedlings</tissue>
    </source>
</reference>
<name>A0A9R1VB39_LACSA</name>
<evidence type="ECO:0000313" key="1">
    <source>
        <dbReference type="EMBL" id="KAJ0202828.1"/>
    </source>
</evidence>
<keyword evidence="2" id="KW-1185">Reference proteome</keyword>
<evidence type="ECO:0000313" key="2">
    <source>
        <dbReference type="Proteomes" id="UP000235145"/>
    </source>
</evidence>
<dbReference type="Proteomes" id="UP000235145">
    <property type="component" value="Unassembled WGS sequence"/>
</dbReference>
<proteinExistence type="predicted"/>
<organism evidence="1 2">
    <name type="scientific">Lactuca sativa</name>
    <name type="common">Garden lettuce</name>
    <dbReference type="NCBI Taxonomy" id="4236"/>
    <lineage>
        <taxon>Eukaryota</taxon>
        <taxon>Viridiplantae</taxon>
        <taxon>Streptophyta</taxon>
        <taxon>Embryophyta</taxon>
        <taxon>Tracheophyta</taxon>
        <taxon>Spermatophyta</taxon>
        <taxon>Magnoliopsida</taxon>
        <taxon>eudicotyledons</taxon>
        <taxon>Gunneridae</taxon>
        <taxon>Pentapetalae</taxon>
        <taxon>asterids</taxon>
        <taxon>campanulids</taxon>
        <taxon>Asterales</taxon>
        <taxon>Asteraceae</taxon>
        <taxon>Cichorioideae</taxon>
        <taxon>Cichorieae</taxon>
        <taxon>Lactucinae</taxon>
        <taxon>Lactuca</taxon>
    </lineage>
</organism>
<dbReference type="AlphaFoldDB" id="A0A9R1VB39"/>
<comment type="caution">
    <text evidence="1">The sequence shown here is derived from an EMBL/GenBank/DDBJ whole genome shotgun (WGS) entry which is preliminary data.</text>
</comment>